<gene>
    <name evidence="7" type="ORF">MUN89_03665</name>
</gene>
<feature type="domain" description="Carbohydrate kinase FGGY C-terminal" evidence="6">
    <location>
        <begin position="256"/>
        <end position="442"/>
    </location>
</feature>
<organism evidence="7 8">
    <name type="scientific">Halobacillus salinarum</name>
    <dbReference type="NCBI Taxonomy" id="2932257"/>
    <lineage>
        <taxon>Bacteria</taxon>
        <taxon>Bacillati</taxon>
        <taxon>Bacillota</taxon>
        <taxon>Bacilli</taxon>
        <taxon>Bacillales</taxon>
        <taxon>Bacillaceae</taxon>
        <taxon>Halobacillus</taxon>
    </lineage>
</organism>
<dbReference type="InterPro" id="IPR018485">
    <property type="entry name" value="FGGY_C"/>
</dbReference>
<sequence length="498" mass="54822">MKAYVIGLDLGTTSAKSIIFDRKGNVVAEHEVGYPLHHPEVGYAEQDPLVIESAALDAIKGSLASSTVSNEEIAAVGISTAMHSLICMDEAGKPLSPSIIWADARSAKEAAALKKNRSDIYLRTGTPLHPMSPLSKLVWMDNHDYEPAEKADFFVSIKEFLIYRWFNEKVVDFSIAAATGLFDIHSHEWDEEALKLASIEQTQLFTPVPPTYRLDGLSREKALESGLLPETPFIIGASDGPLANLGIGAIQPGETAITIGTSGAIRQFSSEPLLNDSQEIFSYSFTEDLWITGGPSNNGGLVLTWLQQLWQNGSHEMDIEKLSELADKVAPGANNLLFLPYLNGERAPFWNAEAKGSFIGLTPTHKKEHMTRAAMEGVHFSILHIAKALERLGNQHTKIFASGGFARSSLWVQMLADIFNQTIHIPQSHQSSAWGAAWLALYGIGEVDSLEDIKNSIPMDNYYQPIKDNHTKYRALFPIYETASGQMQDVFSKLHQLD</sequence>
<dbReference type="Proteomes" id="UP000831787">
    <property type="component" value="Chromosome"/>
</dbReference>
<dbReference type="PANTHER" id="PTHR43095:SF2">
    <property type="entry name" value="GLUCONOKINASE"/>
    <property type="match status" value="1"/>
</dbReference>
<proteinExistence type="inferred from homology"/>
<accession>A0ABY4EMH8</accession>
<evidence type="ECO:0000259" key="5">
    <source>
        <dbReference type="Pfam" id="PF00370"/>
    </source>
</evidence>
<dbReference type="SUPFAM" id="SSF53067">
    <property type="entry name" value="Actin-like ATPase domain"/>
    <property type="match status" value="2"/>
</dbReference>
<dbReference type="InterPro" id="IPR050406">
    <property type="entry name" value="FGGY_Carb_Kinase"/>
</dbReference>
<evidence type="ECO:0000256" key="2">
    <source>
        <dbReference type="ARBA" id="ARBA00022679"/>
    </source>
</evidence>
<protein>
    <submittedName>
        <fullName evidence="7">Gluconokinase</fullName>
    </submittedName>
</protein>
<evidence type="ECO:0000256" key="1">
    <source>
        <dbReference type="ARBA" id="ARBA00009156"/>
    </source>
</evidence>
<dbReference type="Pfam" id="PF00370">
    <property type="entry name" value="FGGY_N"/>
    <property type="match status" value="1"/>
</dbReference>
<keyword evidence="3 4" id="KW-0418">Kinase</keyword>
<dbReference type="RefSeq" id="WP_244711507.1">
    <property type="nucleotide sequence ID" value="NZ_CP095073.1"/>
</dbReference>
<comment type="similarity">
    <text evidence="1 4">Belongs to the FGGY kinase family.</text>
</comment>
<keyword evidence="8" id="KW-1185">Reference proteome</keyword>
<keyword evidence="2 4" id="KW-0808">Transferase</keyword>
<evidence type="ECO:0000256" key="3">
    <source>
        <dbReference type="ARBA" id="ARBA00022777"/>
    </source>
</evidence>
<dbReference type="InterPro" id="IPR000577">
    <property type="entry name" value="Carb_kinase_FGGY"/>
</dbReference>
<evidence type="ECO:0000313" key="8">
    <source>
        <dbReference type="Proteomes" id="UP000831787"/>
    </source>
</evidence>
<dbReference type="PROSITE" id="PS00933">
    <property type="entry name" value="FGGY_KINASES_1"/>
    <property type="match status" value="1"/>
</dbReference>
<feature type="domain" description="Carbohydrate kinase FGGY N-terminal" evidence="5">
    <location>
        <begin position="4"/>
        <end position="246"/>
    </location>
</feature>
<dbReference type="InterPro" id="IPR018484">
    <property type="entry name" value="FGGY_N"/>
</dbReference>
<evidence type="ECO:0000313" key="7">
    <source>
        <dbReference type="EMBL" id="UOQ45063.1"/>
    </source>
</evidence>
<name>A0ABY4EMH8_9BACI</name>
<dbReference type="InterPro" id="IPR018483">
    <property type="entry name" value="Carb_kinase_FGGY_CS"/>
</dbReference>
<evidence type="ECO:0000259" key="6">
    <source>
        <dbReference type="Pfam" id="PF02782"/>
    </source>
</evidence>
<dbReference type="PIRSF" id="PIRSF000538">
    <property type="entry name" value="GlpK"/>
    <property type="match status" value="1"/>
</dbReference>
<dbReference type="Gene3D" id="3.30.420.40">
    <property type="match status" value="2"/>
</dbReference>
<dbReference type="Pfam" id="PF02782">
    <property type="entry name" value="FGGY_C"/>
    <property type="match status" value="1"/>
</dbReference>
<dbReference type="PANTHER" id="PTHR43095">
    <property type="entry name" value="SUGAR KINASE"/>
    <property type="match status" value="1"/>
</dbReference>
<dbReference type="PROSITE" id="PS00445">
    <property type="entry name" value="FGGY_KINASES_2"/>
    <property type="match status" value="1"/>
</dbReference>
<reference evidence="7 8" key="1">
    <citation type="submission" date="2022-04" db="EMBL/GenBank/DDBJ databases">
        <title>Halobacillus sp. isolated from saltern.</title>
        <authorList>
            <person name="Won M."/>
            <person name="Lee C.-M."/>
            <person name="Woen H.-Y."/>
            <person name="Kwon S.-W."/>
        </authorList>
    </citation>
    <scope>NUCLEOTIDE SEQUENCE [LARGE SCALE GENOMIC DNA]</scope>
    <source>
        <strain evidence="7 8">SSBR10-3</strain>
    </source>
</reference>
<dbReference type="InterPro" id="IPR043129">
    <property type="entry name" value="ATPase_NBD"/>
</dbReference>
<evidence type="ECO:0000256" key="4">
    <source>
        <dbReference type="RuleBase" id="RU003733"/>
    </source>
</evidence>
<dbReference type="EMBL" id="CP095073">
    <property type="protein sequence ID" value="UOQ45063.1"/>
    <property type="molecule type" value="Genomic_DNA"/>
</dbReference>
<dbReference type="CDD" id="cd07770">
    <property type="entry name" value="ASKHA_NBD_FGGY_GntK"/>
    <property type="match status" value="1"/>
</dbReference>